<organism evidence="1 2">
    <name type="scientific">Vicia faba</name>
    <name type="common">Broad bean</name>
    <name type="synonym">Faba vulgaris</name>
    <dbReference type="NCBI Taxonomy" id="3906"/>
    <lineage>
        <taxon>Eukaryota</taxon>
        <taxon>Viridiplantae</taxon>
        <taxon>Streptophyta</taxon>
        <taxon>Embryophyta</taxon>
        <taxon>Tracheophyta</taxon>
        <taxon>Spermatophyta</taxon>
        <taxon>Magnoliopsida</taxon>
        <taxon>eudicotyledons</taxon>
        <taxon>Gunneridae</taxon>
        <taxon>Pentapetalae</taxon>
        <taxon>rosids</taxon>
        <taxon>fabids</taxon>
        <taxon>Fabales</taxon>
        <taxon>Fabaceae</taxon>
        <taxon>Papilionoideae</taxon>
        <taxon>50 kb inversion clade</taxon>
        <taxon>NPAAA clade</taxon>
        <taxon>Hologalegina</taxon>
        <taxon>IRL clade</taxon>
        <taxon>Fabeae</taxon>
        <taxon>Vicia</taxon>
    </lineage>
</organism>
<dbReference type="EMBL" id="OX451740">
    <property type="protein sequence ID" value="CAI8615604.1"/>
    <property type="molecule type" value="Genomic_DNA"/>
</dbReference>
<protein>
    <submittedName>
        <fullName evidence="1">Uncharacterized protein</fullName>
    </submittedName>
</protein>
<dbReference type="AlphaFoldDB" id="A0AAV1AZ79"/>
<dbReference type="Gene3D" id="3.90.70.200">
    <property type="entry name" value="Plus-3 domain"/>
    <property type="match status" value="1"/>
</dbReference>
<proteinExistence type="predicted"/>
<dbReference type="InterPro" id="IPR045894">
    <property type="entry name" value="At5g08430-like"/>
</dbReference>
<dbReference type="PANTHER" id="PTHR46851">
    <property type="entry name" value="OS01G0884500 PROTEIN"/>
    <property type="match status" value="1"/>
</dbReference>
<dbReference type="Proteomes" id="UP001157006">
    <property type="component" value="Chromosome 5"/>
</dbReference>
<evidence type="ECO:0000313" key="1">
    <source>
        <dbReference type="EMBL" id="CAI8615604.1"/>
    </source>
</evidence>
<dbReference type="GO" id="GO:0003677">
    <property type="term" value="F:DNA binding"/>
    <property type="evidence" value="ECO:0007669"/>
    <property type="project" value="InterPro"/>
</dbReference>
<reference evidence="1 2" key="1">
    <citation type="submission" date="2023-01" db="EMBL/GenBank/DDBJ databases">
        <authorList>
            <person name="Kreplak J."/>
        </authorList>
    </citation>
    <scope>NUCLEOTIDE SEQUENCE [LARGE SCALE GENOMIC DNA]</scope>
</reference>
<dbReference type="InterPro" id="IPR036128">
    <property type="entry name" value="Plus3-like_sf"/>
</dbReference>
<evidence type="ECO:0000313" key="2">
    <source>
        <dbReference type="Proteomes" id="UP001157006"/>
    </source>
</evidence>
<accession>A0AAV1AZ79</accession>
<gene>
    <name evidence="1" type="ORF">VFH_V187120</name>
</gene>
<name>A0AAV1AZ79_VICFA</name>
<keyword evidence="2" id="KW-1185">Reference proteome</keyword>
<dbReference type="PANTHER" id="PTHR46851:SF22">
    <property type="entry name" value="ZINC ION BINDING _ DNA BINDING PROTEIN"/>
    <property type="match status" value="1"/>
</dbReference>
<sequence>MHTPNSYCICLKKPIKSNLNNKMKKTYVLNAKIVDNLISVVTSVVHDEMPNGILLEVSFMPKAISISELSDEDFTEQECEDSRQKVNTGLLPKLTIWIASRLANLEIQIERANLRGRNKQYPS</sequence>